<dbReference type="RefSeq" id="WP_091818260.1">
    <property type="nucleotide sequence ID" value="NZ_CP091790.1"/>
</dbReference>
<keyword evidence="2" id="KW-0805">Transcription regulation</keyword>
<evidence type="ECO:0000256" key="2">
    <source>
        <dbReference type="ARBA" id="ARBA00023015"/>
    </source>
</evidence>
<dbReference type="InterPro" id="IPR036390">
    <property type="entry name" value="WH_DNA-bd_sf"/>
</dbReference>
<accession>A0A1H0IKQ7</accession>
<reference evidence="5 8" key="2">
    <citation type="submission" date="2016-10" db="EMBL/GenBank/DDBJ databases">
        <authorList>
            <person name="de Groot N.N."/>
        </authorList>
    </citation>
    <scope>NUCLEOTIDE SEQUENCE [LARGE SCALE GENOMIC DNA]</scope>
    <source>
        <strain evidence="8">BP1-145</strain>
        <strain evidence="5">BP1-148</strain>
    </source>
</reference>
<protein>
    <submittedName>
        <fullName evidence="6">Predicted transcriptional regulator</fullName>
    </submittedName>
</protein>
<dbReference type="EMBL" id="FNIW01000015">
    <property type="protein sequence ID" value="SDO31992.1"/>
    <property type="molecule type" value="Genomic_DNA"/>
</dbReference>
<dbReference type="SUPFAM" id="SSF46785">
    <property type="entry name" value="Winged helix' DNA-binding domain"/>
    <property type="match status" value="1"/>
</dbReference>
<evidence type="ECO:0000256" key="1">
    <source>
        <dbReference type="ARBA" id="ARBA00011046"/>
    </source>
</evidence>
<dbReference type="GO" id="GO:0045892">
    <property type="term" value="P:negative regulation of DNA-templated transcription"/>
    <property type="evidence" value="ECO:0007669"/>
    <property type="project" value="InterPro"/>
</dbReference>
<dbReference type="Pfam" id="PF03965">
    <property type="entry name" value="Penicillinase_R"/>
    <property type="match status" value="1"/>
</dbReference>
<organism evidence="6 8">
    <name type="scientific">Prevotella communis</name>
    <dbReference type="NCBI Taxonomy" id="2913614"/>
    <lineage>
        <taxon>Bacteria</taxon>
        <taxon>Pseudomonadati</taxon>
        <taxon>Bacteroidota</taxon>
        <taxon>Bacteroidia</taxon>
        <taxon>Bacteroidales</taxon>
        <taxon>Prevotellaceae</taxon>
        <taxon>Prevotella</taxon>
    </lineage>
</organism>
<gene>
    <name evidence="6" type="ORF">SAMN04487900_11555</name>
    <name evidence="5" type="ORF">SAMN04487901_11216</name>
</gene>
<evidence type="ECO:0000313" key="6">
    <source>
        <dbReference type="EMBL" id="SDO31992.1"/>
    </source>
</evidence>
<name>A0A1H0IKQ7_9BACT</name>
<keyword evidence="7" id="KW-1185">Reference proteome</keyword>
<dbReference type="EMBL" id="FNCQ01000012">
    <property type="protein sequence ID" value="SDG89477.1"/>
    <property type="molecule type" value="Genomic_DNA"/>
</dbReference>
<dbReference type="GO" id="GO:0003677">
    <property type="term" value="F:DNA binding"/>
    <property type="evidence" value="ECO:0007669"/>
    <property type="project" value="UniProtKB-KW"/>
</dbReference>
<evidence type="ECO:0000256" key="4">
    <source>
        <dbReference type="ARBA" id="ARBA00023163"/>
    </source>
</evidence>
<proteinExistence type="inferred from homology"/>
<keyword evidence="4" id="KW-0804">Transcription</keyword>
<dbReference type="PIRSF" id="PIRSF019455">
    <property type="entry name" value="CopR_AtkY"/>
    <property type="match status" value="1"/>
</dbReference>
<dbReference type="Gene3D" id="1.10.4040.10">
    <property type="entry name" value="Penicillinase repressor domain"/>
    <property type="match status" value="1"/>
</dbReference>
<evidence type="ECO:0000313" key="5">
    <source>
        <dbReference type="EMBL" id="SDG89477.1"/>
    </source>
</evidence>
<comment type="similarity">
    <text evidence="1">Belongs to the BlaI transcriptional regulatory family.</text>
</comment>
<dbReference type="AlphaFoldDB" id="A0A1H0IKQ7"/>
<evidence type="ECO:0000313" key="8">
    <source>
        <dbReference type="Proteomes" id="UP000199134"/>
    </source>
</evidence>
<dbReference type="InterPro" id="IPR036388">
    <property type="entry name" value="WH-like_DNA-bd_sf"/>
</dbReference>
<dbReference type="STRING" id="645274.SAMN04487901_11216"/>
<dbReference type="Gene3D" id="1.10.10.10">
    <property type="entry name" value="Winged helix-like DNA-binding domain superfamily/Winged helix DNA-binding domain"/>
    <property type="match status" value="1"/>
</dbReference>
<dbReference type="Proteomes" id="UP000198779">
    <property type="component" value="Unassembled WGS sequence"/>
</dbReference>
<dbReference type="OrthoDB" id="1098508at2"/>
<evidence type="ECO:0000313" key="7">
    <source>
        <dbReference type="Proteomes" id="UP000198779"/>
    </source>
</evidence>
<evidence type="ECO:0000256" key="3">
    <source>
        <dbReference type="ARBA" id="ARBA00023125"/>
    </source>
</evidence>
<sequence length="126" mass="14849">MRKNDQTLTKTEFQVMSILWDLGHASCAWDILDRWEEPKPAYTTVATYLKVLHEKGFVDFFKNKGEGKTHQYVAVVTRAEYTRKAMLEMKKDFFGGSLRKMLNFFVQEEKLTAEDIQELLNEMEED</sequence>
<accession>A0A1G7XZ72</accession>
<reference evidence="6 7" key="1">
    <citation type="submission" date="2016-10" db="EMBL/GenBank/DDBJ databases">
        <authorList>
            <person name="Varghese N."/>
            <person name="Submissions S."/>
        </authorList>
    </citation>
    <scope>NUCLEOTIDE SEQUENCE</scope>
    <source>
        <strain evidence="6">BP1-145</strain>
        <strain evidence="7">BP1-148</strain>
    </source>
</reference>
<dbReference type="Proteomes" id="UP000199134">
    <property type="component" value="Unassembled WGS sequence"/>
</dbReference>
<keyword evidence="3" id="KW-0238">DNA-binding</keyword>
<dbReference type="InterPro" id="IPR005650">
    <property type="entry name" value="BlaI_family"/>
</dbReference>